<evidence type="ECO:0000259" key="1">
    <source>
        <dbReference type="PROSITE" id="PS50883"/>
    </source>
</evidence>
<dbReference type="Pfam" id="PF05228">
    <property type="entry name" value="CHASE4"/>
    <property type="match status" value="1"/>
</dbReference>
<keyword evidence="5" id="KW-1185">Reference proteome</keyword>
<dbReference type="Proteomes" id="UP000198706">
    <property type="component" value="Unassembled WGS sequence"/>
</dbReference>
<dbReference type="STRING" id="137658.SAMN05216186_10817"/>
<dbReference type="RefSeq" id="WP_084336301.1">
    <property type="nucleotide sequence ID" value="NZ_CBKZNZ010000069.1"/>
</dbReference>
<dbReference type="InterPro" id="IPR052155">
    <property type="entry name" value="Biofilm_reg_signaling"/>
</dbReference>
<accession>A0A1G9CNU5</accession>
<evidence type="ECO:0000259" key="2">
    <source>
        <dbReference type="PROSITE" id="PS50885"/>
    </source>
</evidence>
<sequence length="787" mass="87130">MFSHFKSLRTRTLFYLLLLLFVFALASYLTTSRLLHKSLQQFEAAQAQAELERIRAVLATDAQALLSSGLDYSLWDDTYGYMQDLDPAYLASNFTAESLGNLRVDLVVFLDAGGHFHSGVDPHAGASVSQAAASGTRIDAIRAGYDALSPHLRDKGGYLFRWLGNAPALLVYSPIHDNSGRQPRRGWLVMARLLQGAADSALGSQAPIPFRLEPVDARRIPVASDEQASFTVTQILQDSQGSSDLRLIVEHPPSLLSQQRAGDLLLLTNSLLILVLAALAAALLLDRLILKRLSHFSNLAESRRHGEGPAAVWPVRGRDELDVLAHSLNELMAEVQTAHGHLYQEARKDPLTGLGNRKFLSERLQLYQALCNRDPEQSLVFYLIDLDDFKLINDCLGHAAGDAMLDAIALRLRSLVRASDTAVRMGGDEFAVLSLVRHGDLGVGAFAERLLEEISLPVFFNGTRLTITGSIGIAHAERNTPQEELLRHADIALYEAKRLGRSRQVIFSEDMHAQVQERMFLEQRLRHALTMGQLEVWFQPIIDSSNDQVVMVEALARWPDIDGFCSPEKFIPIAEEAGLIGELGLYIARNAIGSLPRLRKQLPGLAMNINLSVKQLLQADLVEQLCELVDSQGLPRQSIHFELTESAFADSLELLQNQVRSLVDAGFKLHLDDFGTGYSSLQRLQRLPMSALKLDKSFTHLIDDGDERLIKVILSLGEQLNMHVIAEGVESPQQRLRLQTLGCYLMQGHLFAASMPETQLLEWIQAREKHDETLAPVIALVGPHGAG</sequence>
<dbReference type="InterPro" id="IPR035919">
    <property type="entry name" value="EAL_sf"/>
</dbReference>
<dbReference type="PROSITE" id="PS50885">
    <property type="entry name" value="HAMP"/>
    <property type="match status" value="1"/>
</dbReference>
<feature type="domain" description="GGDEF" evidence="3">
    <location>
        <begin position="377"/>
        <end position="509"/>
    </location>
</feature>
<dbReference type="PROSITE" id="PS50883">
    <property type="entry name" value="EAL"/>
    <property type="match status" value="1"/>
</dbReference>
<dbReference type="InterPro" id="IPR003660">
    <property type="entry name" value="HAMP_dom"/>
</dbReference>
<dbReference type="GO" id="GO:0007165">
    <property type="term" value="P:signal transduction"/>
    <property type="evidence" value="ECO:0007669"/>
    <property type="project" value="InterPro"/>
</dbReference>
<dbReference type="CDD" id="cd01948">
    <property type="entry name" value="EAL"/>
    <property type="match status" value="1"/>
</dbReference>
<dbReference type="AlphaFoldDB" id="A0A1G9CNU5"/>
<dbReference type="SMART" id="SM00267">
    <property type="entry name" value="GGDEF"/>
    <property type="match status" value="1"/>
</dbReference>
<dbReference type="Pfam" id="PF00990">
    <property type="entry name" value="GGDEF"/>
    <property type="match status" value="1"/>
</dbReference>
<feature type="domain" description="EAL" evidence="1">
    <location>
        <begin position="518"/>
        <end position="768"/>
    </location>
</feature>
<dbReference type="EMBL" id="FNFD01000008">
    <property type="protein sequence ID" value="SDK53342.1"/>
    <property type="molecule type" value="Genomic_DNA"/>
</dbReference>
<dbReference type="PANTHER" id="PTHR44757:SF2">
    <property type="entry name" value="BIOFILM ARCHITECTURE MAINTENANCE PROTEIN MBAA"/>
    <property type="match status" value="1"/>
</dbReference>
<name>A0A1G9CNU5_9PSED</name>
<dbReference type="PROSITE" id="PS50887">
    <property type="entry name" value="GGDEF"/>
    <property type="match status" value="1"/>
</dbReference>
<reference evidence="4 5" key="1">
    <citation type="submission" date="2016-10" db="EMBL/GenBank/DDBJ databases">
        <authorList>
            <person name="de Groot N.N."/>
        </authorList>
    </citation>
    <scope>NUCLEOTIDE SEQUENCE [LARGE SCALE GENOMIC DNA]</scope>
    <source>
        <strain evidence="4 5">JCM 21544</strain>
    </source>
</reference>
<dbReference type="Gene3D" id="3.30.70.270">
    <property type="match status" value="1"/>
</dbReference>
<dbReference type="InterPro" id="IPR001633">
    <property type="entry name" value="EAL_dom"/>
</dbReference>
<dbReference type="Gene3D" id="3.20.20.450">
    <property type="entry name" value="EAL domain"/>
    <property type="match status" value="1"/>
</dbReference>
<dbReference type="InterPro" id="IPR029787">
    <property type="entry name" value="Nucleotide_cyclase"/>
</dbReference>
<evidence type="ECO:0000259" key="3">
    <source>
        <dbReference type="PROSITE" id="PS50887"/>
    </source>
</evidence>
<gene>
    <name evidence="4" type="ORF">SAMN05216186_10817</name>
</gene>
<dbReference type="Pfam" id="PF00563">
    <property type="entry name" value="EAL"/>
    <property type="match status" value="1"/>
</dbReference>
<dbReference type="InterPro" id="IPR043128">
    <property type="entry name" value="Rev_trsase/Diguanyl_cyclase"/>
</dbReference>
<evidence type="ECO:0000313" key="4">
    <source>
        <dbReference type="EMBL" id="SDK53342.1"/>
    </source>
</evidence>
<dbReference type="PANTHER" id="PTHR44757">
    <property type="entry name" value="DIGUANYLATE CYCLASE DGCP"/>
    <property type="match status" value="1"/>
</dbReference>
<dbReference type="SMART" id="SM00052">
    <property type="entry name" value="EAL"/>
    <property type="match status" value="1"/>
</dbReference>
<evidence type="ECO:0000313" key="5">
    <source>
        <dbReference type="Proteomes" id="UP000198706"/>
    </source>
</evidence>
<feature type="domain" description="HAMP" evidence="2">
    <location>
        <begin position="287"/>
        <end position="340"/>
    </location>
</feature>
<dbReference type="SUPFAM" id="SSF141868">
    <property type="entry name" value="EAL domain-like"/>
    <property type="match status" value="1"/>
</dbReference>
<proteinExistence type="predicted"/>
<dbReference type="Gene3D" id="6.10.340.10">
    <property type="match status" value="1"/>
</dbReference>
<dbReference type="GO" id="GO:0016020">
    <property type="term" value="C:membrane"/>
    <property type="evidence" value="ECO:0007669"/>
    <property type="project" value="InterPro"/>
</dbReference>
<dbReference type="CDD" id="cd01949">
    <property type="entry name" value="GGDEF"/>
    <property type="match status" value="1"/>
</dbReference>
<dbReference type="SUPFAM" id="SSF55073">
    <property type="entry name" value="Nucleotide cyclase"/>
    <property type="match status" value="1"/>
</dbReference>
<organism evidence="4 5">
    <name type="scientific">Pseudomonas indica</name>
    <dbReference type="NCBI Taxonomy" id="137658"/>
    <lineage>
        <taxon>Bacteria</taxon>
        <taxon>Pseudomonadati</taxon>
        <taxon>Pseudomonadota</taxon>
        <taxon>Gammaproteobacteria</taxon>
        <taxon>Pseudomonadales</taxon>
        <taxon>Pseudomonadaceae</taxon>
        <taxon>Pseudomonas</taxon>
    </lineage>
</organism>
<protein>
    <submittedName>
        <fullName evidence="4">Diguanylate cyclase (GGDEF) domain-containing protein</fullName>
    </submittedName>
</protein>
<dbReference type="InterPro" id="IPR007892">
    <property type="entry name" value="CHASE4"/>
</dbReference>
<dbReference type="NCBIfam" id="TIGR00254">
    <property type="entry name" value="GGDEF"/>
    <property type="match status" value="1"/>
</dbReference>
<dbReference type="InterPro" id="IPR000160">
    <property type="entry name" value="GGDEF_dom"/>
</dbReference>